<gene>
    <name evidence="2" type="ORF">Moror_6983</name>
</gene>
<evidence type="ECO:0000313" key="3">
    <source>
        <dbReference type="Proteomes" id="UP000017559"/>
    </source>
</evidence>
<protein>
    <submittedName>
        <fullName evidence="2">Uncharacterized protein</fullName>
    </submittedName>
</protein>
<keyword evidence="3" id="KW-1185">Reference proteome</keyword>
<organism evidence="2 3">
    <name type="scientific">Moniliophthora roreri (strain MCA 2997)</name>
    <name type="common">Cocoa frosty pod rot fungus</name>
    <name type="synonym">Crinipellis roreri</name>
    <dbReference type="NCBI Taxonomy" id="1381753"/>
    <lineage>
        <taxon>Eukaryota</taxon>
        <taxon>Fungi</taxon>
        <taxon>Dikarya</taxon>
        <taxon>Basidiomycota</taxon>
        <taxon>Agaricomycotina</taxon>
        <taxon>Agaricomycetes</taxon>
        <taxon>Agaricomycetidae</taxon>
        <taxon>Agaricales</taxon>
        <taxon>Marasmiineae</taxon>
        <taxon>Marasmiaceae</taxon>
        <taxon>Moniliophthora</taxon>
    </lineage>
</organism>
<feature type="compositionally biased region" description="Basic and acidic residues" evidence="1">
    <location>
        <begin position="1"/>
        <end position="17"/>
    </location>
</feature>
<dbReference type="AlphaFoldDB" id="V2XV76"/>
<feature type="compositionally biased region" description="Polar residues" evidence="1">
    <location>
        <begin position="33"/>
        <end position="50"/>
    </location>
</feature>
<reference evidence="2 3" key="1">
    <citation type="journal article" date="2014" name="BMC Genomics">
        <title>Genome and secretome analysis of the hemibiotrophic fungal pathogen, Moniliophthora roreri, which causes frosty pod rot disease of cacao: mechanisms of the biotrophic and necrotrophic phases.</title>
        <authorList>
            <person name="Meinhardt L.W."/>
            <person name="Costa G.G.L."/>
            <person name="Thomazella D.P.T."/>
            <person name="Teixeira P.J.P.L."/>
            <person name="Carazzolle M.F."/>
            <person name="Schuster S.C."/>
            <person name="Carlson J.E."/>
            <person name="Guiltinan M.J."/>
            <person name="Mieczkowski P."/>
            <person name="Farmer A."/>
            <person name="Ramaraj T."/>
            <person name="Crozier J."/>
            <person name="Davis R.E."/>
            <person name="Shao J."/>
            <person name="Melnick R.L."/>
            <person name="Pereira G.A.G."/>
            <person name="Bailey B.A."/>
        </authorList>
    </citation>
    <scope>NUCLEOTIDE SEQUENCE [LARGE SCALE GENOMIC DNA]</scope>
    <source>
        <strain evidence="2 3">MCA 2997</strain>
    </source>
</reference>
<dbReference type="HOGENOM" id="CLU_2413767_0_0_1"/>
<feature type="region of interest" description="Disordered" evidence="1">
    <location>
        <begin position="1"/>
        <end position="92"/>
    </location>
</feature>
<name>V2XV76_MONRO</name>
<comment type="caution">
    <text evidence="2">The sequence shown here is derived from an EMBL/GenBank/DDBJ whole genome shotgun (WGS) entry which is preliminary data.</text>
</comment>
<dbReference type="KEGG" id="mrr:Moror_6983"/>
<evidence type="ECO:0000256" key="1">
    <source>
        <dbReference type="SAM" id="MobiDB-lite"/>
    </source>
</evidence>
<accession>V2XV76</accession>
<sequence>MLHYRAMFEARGRETEAKPGSASPAQSAREIETQGSVPSTPTRGGDQSTVPERESSLLVPRSTIVTSDPQLETPGHIQKLILPTLSSNSSRT</sequence>
<dbReference type="EMBL" id="AWSO01000047">
    <property type="protein sequence ID" value="ESK96475.1"/>
    <property type="molecule type" value="Genomic_DNA"/>
</dbReference>
<dbReference type="Proteomes" id="UP000017559">
    <property type="component" value="Unassembled WGS sequence"/>
</dbReference>
<proteinExistence type="predicted"/>
<evidence type="ECO:0000313" key="2">
    <source>
        <dbReference type="EMBL" id="ESK96475.1"/>
    </source>
</evidence>